<organism evidence="1">
    <name type="scientific">Shewanella oncorhynchi</name>
    <dbReference type="NCBI Taxonomy" id="2726434"/>
    <lineage>
        <taxon>Bacteria</taxon>
        <taxon>Pseudomonadati</taxon>
        <taxon>Pseudomonadota</taxon>
        <taxon>Gammaproteobacteria</taxon>
        <taxon>Alteromonadales</taxon>
        <taxon>Shewanellaceae</taxon>
        <taxon>Shewanella</taxon>
    </lineage>
</organism>
<evidence type="ECO:0000313" key="1">
    <source>
        <dbReference type="EMBL" id="WMB74852.1"/>
    </source>
</evidence>
<protein>
    <submittedName>
        <fullName evidence="1">Uncharacterized protein</fullName>
    </submittedName>
</protein>
<sequence>MKGKYTKIIYEFCQKEGIDIPIGFGRNSASHLVVIRYDLERPKLIAKTFFKKEDLHYYISTYLMDLPRNGDGLIPAKVVDFKENLSYQVLESGALVLL</sequence>
<dbReference type="EMBL" id="CP132914">
    <property type="protein sequence ID" value="WMB74852.1"/>
    <property type="molecule type" value="Genomic_DNA"/>
</dbReference>
<dbReference type="GeneID" id="301339464"/>
<reference evidence="1" key="1">
    <citation type="submission" date="2023-08" db="EMBL/GenBank/DDBJ databases">
        <title>Complete genome sequence of Shewanella oncorhynchi Z-P2, a siderophore putrebactin-producing bacterium.</title>
        <authorList>
            <person name="Zhang Y."/>
        </authorList>
    </citation>
    <scope>NUCLEOTIDE SEQUENCE</scope>
    <source>
        <strain evidence="1">Z-P2</strain>
    </source>
</reference>
<dbReference type="KEGG" id="sog:RA178_09735"/>
<gene>
    <name evidence="1" type="ORF">RA178_09735</name>
</gene>
<dbReference type="AlphaFoldDB" id="A0AA50KHR4"/>
<name>A0AA50KHR4_9GAMM</name>
<dbReference type="Proteomes" id="UP001236800">
    <property type="component" value="Chromosome"/>
</dbReference>
<proteinExistence type="predicted"/>
<dbReference type="RefSeq" id="WP_115334427.1">
    <property type="nucleotide sequence ID" value="NZ_CP132914.1"/>
</dbReference>
<accession>A0AA50KHR4</accession>